<evidence type="ECO:0000313" key="3">
    <source>
        <dbReference type="Proteomes" id="UP000494163"/>
    </source>
</evidence>
<organism evidence="2 3">
    <name type="scientific">Drosophila busckii</name>
    <name type="common">Fruit fly</name>
    <dbReference type="NCBI Taxonomy" id="30019"/>
    <lineage>
        <taxon>Eukaryota</taxon>
        <taxon>Metazoa</taxon>
        <taxon>Ecdysozoa</taxon>
        <taxon>Arthropoda</taxon>
        <taxon>Hexapoda</taxon>
        <taxon>Insecta</taxon>
        <taxon>Pterygota</taxon>
        <taxon>Neoptera</taxon>
        <taxon>Endopterygota</taxon>
        <taxon>Diptera</taxon>
        <taxon>Brachycera</taxon>
        <taxon>Muscomorpha</taxon>
        <taxon>Ephydroidea</taxon>
        <taxon>Drosophilidae</taxon>
        <taxon>Drosophila</taxon>
    </lineage>
</organism>
<dbReference type="Proteomes" id="UP000494163">
    <property type="component" value="Chromosome 2R"/>
</dbReference>
<sequence>MPHVLPQAVKPKIWGAHLTSMRYMHHAFCTETTIDVCQKFYALITQTPCQLQNPTDYKLYMSIHMKHLSYSRHLRLTEQAGKALLALGALFEAMSVHQDSCYSHLWDELNQNLLGKNISTLEALPMQSSKMWRALSKLIISGKVACTTTEQHEWLSAALSFLKLDCLQTDQLGLATLLLRCMRDKIAEPRAHNYMLQLNYYYLKQVYAPTPEHYVDLSRKFCESYAQSQQLEQQFQIDLLFYMVRMQKLIASKSTISKRFWPEMTVDAYAAHFQLLECLINQMASLGNASTSVLASDCVNSASCHNELKHCVFSMGIAALAAYSQCPPMEQSKLCQAAQLCLARIIKDCVKVADTLNCLTSKSPEMGVFIYHLSNVADKVETTTQLRLLEQLLQSMSKLRASALLGPLEWQHLLRRIYKASSNCVNNLELSVQIFSSYISSITCPRRRYQQLCIYYRGGTEERQRSVSEELQRSPLCWETLPRELYNMDLSLVLALNKTPQLLRSLLRCRQDDYQLVLLMRHMRTDAEVLTKLEELHQRLKQANSLSRLEQLLLGHMCVAKLLGLSDAPKPKIPIKDLTERCLEEVLVKHELLHLNIAHELPVLQFATEAIDAFKAFYTQADSEPLSSDVLLLDWQALIDDAIVAAIALTNMGYTIQADNAWLLLLQIGRQLGDRFTYLRALNHFLERGPQLVLDLEEELAHALPLLDDLWPQLQETHFTARHHTIVLLCFCHLASYYHSIHCHNHAELLLRQAQLLREQFEERHDKCDIIQLTLQMLRFRFSYQDIPADNDEVALSALHHLDSLAESVRNYCNISSLDQSTVLTLLCQLERNSTECTANRLSERPTLSQSLLQVLLQSGLVMRIVELLTCWLLTNLRMEQLDKAHSKRRLIEHFLCIKPLSQSAITAVQCKQHDQLGALASQLSLLQLDQGVTSVQPMRRQLQLDLTDTVADALPLTDSRQDQLHQQRLQLYMQMDVAPPVLRTNKQLQCIYFVIGCLHARLNFLNDEHGHLDEFYALTHAWLMEDTNRRQLLCARMQVMQNVYEANYWRARENHSQAIKLLQSAINQQSFLDVNYRYNLLLQLRTEYRAQALSKAKVKNNNKLKNVHNDSEREFQRRALTFNTSPEMKLNADTKSSRTAVKFEIYSEAEGPLDDQATRPLSGSKNSSEEQQHDLNACQPIEIIDLSAYELPTRVTKPCKKAAADKQSESEPELQRRGRKLNTSPKKKSLAGKASNRKPVKFDIYTEVEDQLENQLTRPLRSSENSPASEGQQRDLNACQLIEIIDLSLSETQTQSDTVKTPRRPTRVRKQGEQVKQSESGSTRITRGRVRRKEADESQEPTLHNRRR</sequence>
<feature type="compositionally biased region" description="Basic residues" evidence="1">
    <location>
        <begin position="1218"/>
        <end position="1236"/>
    </location>
</feature>
<dbReference type="OMA" id="LRMCKEL"/>
<feature type="region of interest" description="Disordered" evidence="1">
    <location>
        <begin position="1201"/>
        <end position="1236"/>
    </location>
</feature>
<dbReference type="OrthoDB" id="7735752at2759"/>
<keyword evidence="3" id="KW-1185">Reference proteome</keyword>
<feature type="region of interest" description="Disordered" evidence="1">
    <location>
        <begin position="1256"/>
        <end position="1275"/>
    </location>
</feature>
<accession>A0A0M5J325</accession>
<dbReference type="EMBL" id="CP012524">
    <property type="protein sequence ID" value="ALC42336.1"/>
    <property type="molecule type" value="Genomic_DNA"/>
</dbReference>
<gene>
    <name evidence="2" type="ORF">Dbus_chr2Rg1915</name>
</gene>
<reference evidence="2 3" key="1">
    <citation type="submission" date="2015-08" db="EMBL/GenBank/DDBJ databases">
        <title>Ancestral chromatin configuration constrains chromatin evolution on differentiating sex chromosomes in Drosophila.</title>
        <authorList>
            <person name="Zhou Q."/>
            <person name="Bachtrog D."/>
        </authorList>
    </citation>
    <scope>NUCLEOTIDE SEQUENCE [LARGE SCALE GENOMIC DNA]</scope>
    <source>
        <tissue evidence="2">Whole larvae</tissue>
    </source>
</reference>
<evidence type="ECO:0000256" key="1">
    <source>
        <dbReference type="SAM" id="MobiDB-lite"/>
    </source>
</evidence>
<protein>
    <submittedName>
        <fullName evidence="2">Thr</fullName>
    </submittedName>
</protein>
<feature type="region of interest" description="Disordered" evidence="1">
    <location>
        <begin position="1293"/>
        <end position="1349"/>
    </location>
</feature>
<feature type="region of interest" description="Disordered" evidence="1">
    <location>
        <begin position="1153"/>
        <end position="1174"/>
    </location>
</feature>
<proteinExistence type="predicted"/>
<feature type="compositionally biased region" description="Basic and acidic residues" evidence="1">
    <location>
        <begin position="1203"/>
        <end position="1217"/>
    </location>
</feature>
<name>A0A0M5J325_DROBS</name>
<feature type="compositionally biased region" description="Polar residues" evidence="1">
    <location>
        <begin position="1315"/>
        <end position="1326"/>
    </location>
</feature>
<evidence type="ECO:0000313" key="2">
    <source>
        <dbReference type="EMBL" id="ALC42336.1"/>
    </source>
</evidence>